<evidence type="ECO:0008006" key="3">
    <source>
        <dbReference type="Google" id="ProtNLM"/>
    </source>
</evidence>
<protein>
    <recommendedName>
        <fullName evidence="3">Lipoprotein</fullName>
    </recommendedName>
</protein>
<dbReference type="OrthoDB" id="1467107at2"/>
<dbReference type="EMBL" id="BAMD01000066">
    <property type="protein sequence ID" value="GAF05056.1"/>
    <property type="molecule type" value="Genomic_DNA"/>
</dbReference>
<evidence type="ECO:0000313" key="2">
    <source>
        <dbReference type="Proteomes" id="UP000019402"/>
    </source>
</evidence>
<comment type="caution">
    <text evidence="1">The sequence shown here is derived from an EMBL/GenBank/DDBJ whole genome shotgun (WGS) entry which is preliminary data.</text>
</comment>
<organism evidence="1 2">
    <name type="scientific">Saccharicrinis fermentans DSM 9555 = JCM 21142</name>
    <dbReference type="NCBI Taxonomy" id="869213"/>
    <lineage>
        <taxon>Bacteria</taxon>
        <taxon>Pseudomonadati</taxon>
        <taxon>Bacteroidota</taxon>
        <taxon>Bacteroidia</taxon>
        <taxon>Marinilabiliales</taxon>
        <taxon>Marinilabiliaceae</taxon>
        <taxon>Saccharicrinis</taxon>
    </lineage>
</organism>
<sequence length="125" mass="14324">MKYTAYIVLLSVLIQGCKNKSNKSEYPTAGVISYTIIYPEEITKSPTGSLMPRILKLSFKDNQTRFSFKGSFNIFSLDFYSLSTKDSCATVFRFMDNNLLHTGSTDSNFFFFGNNTNPNHHIYKR</sequence>
<evidence type="ECO:0000313" key="1">
    <source>
        <dbReference type="EMBL" id="GAF05056.1"/>
    </source>
</evidence>
<name>W7YKL8_9BACT</name>
<dbReference type="Proteomes" id="UP000019402">
    <property type="component" value="Unassembled WGS sequence"/>
</dbReference>
<reference evidence="1 2" key="1">
    <citation type="journal article" date="2014" name="Genome Announc.">
        <title>Draft Genome Sequence of Cytophaga fermentans JCM 21142T, a Facultative Anaerobe Isolated from Marine Mud.</title>
        <authorList>
            <person name="Starns D."/>
            <person name="Oshima K."/>
            <person name="Suda W."/>
            <person name="Iino T."/>
            <person name="Yuki M."/>
            <person name="Inoue J."/>
            <person name="Kitamura K."/>
            <person name="Iida T."/>
            <person name="Darby A."/>
            <person name="Hattori M."/>
            <person name="Ohkuma M."/>
        </authorList>
    </citation>
    <scope>NUCLEOTIDE SEQUENCE [LARGE SCALE GENOMIC DNA]</scope>
    <source>
        <strain evidence="1 2">JCM 21142</strain>
    </source>
</reference>
<dbReference type="AlphaFoldDB" id="W7YKL8"/>
<proteinExistence type="predicted"/>
<dbReference type="PROSITE" id="PS51257">
    <property type="entry name" value="PROKAR_LIPOPROTEIN"/>
    <property type="match status" value="1"/>
</dbReference>
<gene>
    <name evidence="1" type="ORF">JCM21142_93779</name>
</gene>
<dbReference type="RefSeq" id="WP_044262962.1">
    <property type="nucleotide sequence ID" value="NZ_BAMD01000066.1"/>
</dbReference>
<dbReference type="STRING" id="869213.GCA_000517085_04083"/>
<accession>W7YKL8</accession>
<keyword evidence="2" id="KW-1185">Reference proteome</keyword>